<dbReference type="InterPro" id="IPR036043">
    <property type="entry name" value="Phosphoglycerate_kinase_sf"/>
</dbReference>
<evidence type="ECO:0000256" key="4">
    <source>
        <dbReference type="ARBA" id="ARBA00022679"/>
    </source>
</evidence>
<evidence type="ECO:0000256" key="6">
    <source>
        <dbReference type="ARBA" id="ARBA00022777"/>
    </source>
</evidence>
<dbReference type="GO" id="GO:0006094">
    <property type="term" value="P:gluconeogenesis"/>
    <property type="evidence" value="ECO:0007669"/>
    <property type="project" value="TreeGrafter"/>
</dbReference>
<dbReference type="GO" id="GO:0004618">
    <property type="term" value="F:phosphoglycerate kinase activity"/>
    <property type="evidence" value="ECO:0007669"/>
    <property type="project" value="UniProtKB-EC"/>
</dbReference>
<evidence type="ECO:0000256" key="2">
    <source>
        <dbReference type="ARBA" id="ARBA00008982"/>
    </source>
</evidence>
<accession>B8BH42</accession>
<sequence length="215" mass="23067">MAASAGPDCPHFSAVIWFSDASASVRGARKDGLMQKACSVQLLRPSRSRRRESWPQSGGSVVTGRPCYLRGWTPADIGPSTLEKISSLMPLYKKVLWIGPTCFDLTEEFSGGAAQLGRILDKASHDSCDVILVGSAACKAVKGISGSSSKYTTFKNASVVLEFLKGKILPGVAALDKSYPYQIPWNAIFSDSSQPLVVDIGSGRSPYYNVQSLIK</sequence>
<dbReference type="SUPFAM" id="SSF53748">
    <property type="entry name" value="Phosphoglycerate kinase"/>
    <property type="match status" value="1"/>
</dbReference>
<evidence type="ECO:0000313" key="10">
    <source>
        <dbReference type="Proteomes" id="UP000007015"/>
    </source>
</evidence>
<dbReference type="InterPro" id="IPR001576">
    <property type="entry name" value="Phosphoglycerate_kinase"/>
</dbReference>
<keyword evidence="7" id="KW-0067">ATP-binding</keyword>
<keyword evidence="6" id="KW-0418">Kinase</keyword>
<comment type="cofactor">
    <cofactor evidence="1">
        <name>Mg(2+)</name>
        <dbReference type="ChEBI" id="CHEBI:18420"/>
    </cofactor>
</comment>
<evidence type="ECO:0000256" key="3">
    <source>
        <dbReference type="ARBA" id="ARBA00013061"/>
    </source>
</evidence>
<evidence type="ECO:0000256" key="1">
    <source>
        <dbReference type="ARBA" id="ARBA00001946"/>
    </source>
</evidence>
<keyword evidence="4" id="KW-0808">Transferase</keyword>
<dbReference type="Gramene" id="BGIOSGA031836-TA">
    <property type="protein sequence ID" value="BGIOSGA031836-PA"/>
    <property type="gene ID" value="BGIOSGA031836"/>
</dbReference>
<name>B8BH42_ORYSI</name>
<dbReference type="EC" id="2.7.2.3" evidence="3"/>
<dbReference type="GO" id="GO:0005829">
    <property type="term" value="C:cytosol"/>
    <property type="evidence" value="ECO:0007669"/>
    <property type="project" value="TreeGrafter"/>
</dbReference>
<gene>
    <name evidence="9" type="ORF">OsI_33781</name>
</gene>
<dbReference type="AlphaFoldDB" id="B8BH42"/>
<dbReference type="HOGENOM" id="CLU_1285120_0_0_1"/>
<dbReference type="PANTHER" id="PTHR11406">
    <property type="entry name" value="PHOSPHOGLYCERATE KINASE"/>
    <property type="match status" value="1"/>
</dbReference>
<dbReference type="EMBL" id="CM000135">
    <property type="protein sequence ID" value="EEC67041.1"/>
    <property type="molecule type" value="Genomic_DNA"/>
</dbReference>
<dbReference type="GO" id="GO:0043531">
    <property type="term" value="F:ADP binding"/>
    <property type="evidence" value="ECO:0007669"/>
    <property type="project" value="TreeGrafter"/>
</dbReference>
<dbReference type="STRING" id="39946.B8BH42"/>
<evidence type="ECO:0000256" key="5">
    <source>
        <dbReference type="ARBA" id="ARBA00022741"/>
    </source>
</evidence>
<proteinExistence type="inferred from homology"/>
<dbReference type="PANTHER" id="PTHR11406:SF32">
    <property type="entry name" value="PHOSPHOGLYCERATE KINASE"/>
    <property type="match status" value="1"/>
</dbReference>
<evidence type="ECO:0000256" key="7">
    <source>
        <dbReference type="ARBA" id="ARBA00022840"/>
    </source>
</evidence>
<dbReference type="GO" id="GO:0005524">
    <property type="term" value="F:ATP binding"/>
    <property type="evidence" value="ECO:0007669"/>
    <property type="project" value="UniProtKB-KW"/>
</dbReference>
<keyword evidence="10" id="KW-1185">Reference proteome</keyword>
<dbReference type="Proteomes" id="UP000007015">
    <property type="component" value="Chromosome 10"/>
</dbReference>
<dbReference type="Gene3D" id="3.40.50.1260">
    <property type="entry name" value="Phosphoglycerate kinase, N-terminal domain"/>
    <property type="match status" value="1"/>
</dbReference>
<protein>
    <recommendedName>
        <fullName evidence="3">phosphoglycerate kinase</fullName>
        <ecNumber evidence="3">2.7.2.3</ecNumber>
    </recommendedName>
</protein>
<comment type="similarity">
    <text evidence="2">Belongs to the phosphoglycerate kinase family.</text>
</comment>
<dbReference type="GO" id="GO:0006096">
    <property type="term" value="P:glycolytic process"/>
    <property type="evidence" value="ECO:0007669"/>
    <property type="project" value="InterPro"/>
</dbReference>
<keyword evidence="8" id="KW-0460">Magnesium</keyword>
<keyword evidence="5" id="KW-0547">Nucleotide-binding</keyword>
<evidence type="ECO:0000313" key="9">
    <source>
        <dbReference type="EMBL" id="EEC67041.1"/>
    </source>
</evidence>
<dbReference type="InterPro" id="IPR015824">
    <property type="entry name" value="Phosphoglycerate_kinase_N"/>
</dbReference>
<organism evidence="9 10">
    <name type="scientific">Oryza sativa subsp. indica</name>
    <name type="common">Rice</name>
    <dbReference type="NCBI Taxonomy" id="39946"/>
    <lineage>
        <taxon>Eukaryota</taxon>
        <taxon>Viridiplantae</taxon>
        <taxon>Streptophyta</taxon>
        <taxon>Embryophyta</taxon>
        <taxon>Tracheophyta</taxon>
        <taxon>Spermatophyta</taxon>
        <taxon>Magnoliopsida</taxon>
        <taxon>Liliopsida</taxon>
        <taxon>Poales</taxon>
        <taxon>Poaceae</taxon>
        <taxon>BOP clade</taxon>
        <taxon>Oryzoideae</taxon>
        <taxon>Oryzeae</taxon>
        <taxon>Oryzinae</taxon>
        <taxon>Oryza</taxon>
        <taxon>Oryza sativa</taxon>
    </lineage>
</organism>
<reference evidence="9 10" key="1">
    <citation type="journal article" date="2005" name="PLoS Biol.">
        <title>The genomes of Oryza sativa: a history of duplications.</title>
        <authorList>
            <person name="Yu J."/>
            <person name="Wang J."/>
            <person name="Lin W."/>
            <person name="Li S."/>
            <person name="Li H."/>
            <person name="Zhou J."/>
            <person name="Ni P."/>
            <person name="Dong W."/>
            <person name="Hu S."/>
            <person name="Zeng C."/>
            <person name="Zhang J."/>
            <person name="Zhang Y."/>
            <person name="Li R."/>
            <person name="Xu Z."/>
            <person name="Li S."/>
            <person name="Li X."/>
            <person name="Zheng H."/>
            <person name="Cong L."/>
            <person name="Lin L."/>
            <person name="Yin J."/>
            <person name="Geng J."/>
            <person name="Li G."/>
            <person name="Shi J."/>
            <person name="Liu J."/>
            <person name="Lv H."/>
            <person name="Li J."/>
            <person name="Wang J."/>
            <person name="Deng Y."/>
            <person name="Ran L."/>
            <person name="Shi X."/>
            <person name="Wang X."/>
            <person name="Wu Q."/>
            <person name="Li C."/>
            <person name="Ren X."/>
            <person name="Wang J."/>
            <person name="Wang X."/>
            <person name="Li D."/>
            <person name="Liu D."/>
            <person name="Zhang X."/>
            <person name="Ji Z."/>
            <person name="Zhao W."/>
            <person name="Sun Y."/>
            <person name="Zhang Z."/>
            <person name="Bao J."/>
            <person name="Han Y."/>
            <person name="Dong L."/>
            <person name="Ji J."/>
            <person name="Chen P."/>
            <person name="Wu S."/>
            <person name="Liu J."/>
            <person name="Xiao Y."/>
            <person name="Bu D."/>
            <person name="Tan J."/>
            <person name="Yang L."/>
            <person name="Ye C."/>
            <person name="Zhang J."/>
            <person name="Xu J."/>
            <person name="Zhou Y."/>
            <person name="Yu Y."/>
            <person name="Zhang B."/>
            <person name="Zhuang S."/>
            <person name="Wei H."/>
            <person name="Liu B."/>
            <person name="Lei M."/>
            <person name="Yu H."/>
            <person name="Li Y."/>
            <person name="Xu H."/>
            <person name="Wei S."/>
            <person name="He X."/>
            <person name="Fang L."/>
            <person name="Zhang Z."/>
            <person name="Zhang Y."/>
            <person name="Huang X."/>
            <person name="Su Z."/>
            <person name="Tong W."/>
            <person name="Li J."/>
            <person name="Tong Z."/>
            <person name="Li S."/>
            <person name="Ye J."/>
            <person name="Wang L."/>
            <person name="Fang L."/>
            <person name="Lei T."/>
            <person name="Chen C."/>
            <person name="Chen H."/>
            <person name="Xu Z."/>
            <person name="Li H."/>
            <person name="Huang H."/>
            <person name="Zhang F."/>
            <person name="Xu H."/>
            <person name="Li N."/>
            <person name="Zhao C."/>
            <person name="Li S."/>
            <person name="Dong L."/>
            <person name="Huang Y."/>
            <person name="Li L."/>
            <person name="Xi Y."/>
            <person name="Qi Q."/>
            <person name="Li W."/>
            <person name="Zhang B."/>
            <person name="Hu W."/>
            <person name="Zhang Y."/>
            <person name="Tian X."/>
            <person name="Jiao Y."/>
            <person name="Liang X."/>
            <person name="Jin J."/>
            <person name="Gao L."/>
            <person name="Zheng W."/>
            <person name="Hao B."/>
            <person name="Liu S."/>
            <person name="Wang W."/>
            <person name="Yuan L."/>
            <person name="Cao M."/>
            <person name="McDermott J."/>
            <person name="Samudrala R."/>
            <person name="Wang J."/>
            <person name="Wong G.K."/>
            <person name="Yang H."/>
        </authorList>
    </citation>
    <scope>NUCLEOTIDE SEQUENCE [LARGE SCALE GENOMIC DNA]</scope>
    <source>
        <strain evidence="10">cv. 93-11</strain>
    </source>
</reference>
<evidence type="ECO:0000256" key="8">
    <source>
        <dbReference type="ARBA" id="ARBA00022842"/>
    </source>
</evidence>